<evidence type="ECO:0000313" key="3">
    <source>
        <dbReference type="Proteomes" id="UP000777935"/>
    </source>
</evidence>
<evidence type="ECO:0000313" key="2">
    <source>
        <dbReference type="EMBL" id="NSX56634.1"/>
    </source>
</evidence>
<dbReference type="EMBL" id="JABUFE010000015">
    <property type="protein sequence ID" value="NSX56634.1"/>
    <property type="molecule type" value="Genomic_DNA"/>
</dbReference>
<name>A0ABX2J0K1_9RHOB</name>
<keyword evidence="3" id="KW-1185">Reference proteome</keyword>
<reference evidence="2 3" key="1">
    <citation type="submission" date="2020-06" db="EMBL/GenBank/DDBJ databases">
        <title>Sulfitobacter algicola sp. nov., isolated from green algae.</title>
        <authorList>
            <person name="Wang C."/>
        </authorList>
    </citation>
    <scope>NUCLEOTIDE SEQUENCE [LARGE SCALE GENOMIC DNA]</scope>
    <source>
        <strain evidence="2 3">1151</strain>
    </source>
</reference>
<accession>A0ABX2J0K1</accession>
<dbReference type="InterPro" id="IPR045676">
    <property type="entry name" value="DUF6194"/>
</dbReference>
<comment type="caution">
    <text evidence="2">The sequence shown here is derived from an EMBL/GenBank/DDBJ whole genome shotgun (WGS) entry which is preliminary data.</text>
</comment>
<protein>
    <recommendedName>
        <fullName evidence="1">DUF6194 domain-containing protein</fullName>
    </recommendedName>
</protein>
<dbReference type="Proteomes" id="UP000777935">
    <property type="component" value="Unassembled WGS sequence"/>
</dbReference>
<gene>
    <name evidence="2" type="ORF">HRQ87_17750</name>
</gene>
<evidence type="ECO:0000259" key="1">
    <source>
        <dbReference type="Pfam" id="PF19694"/>
    </source>
</evidence>
<dbReference type="Pfam" id="PF19694">
    <property type="entry name" value="DUF6194"/>
    <property type="match status" value="1"/>
</dbReference>
<sequence>MSQNKWIERKTAHNYLANTLGGVIPKDAWGEISYFYNPGMVFNRGAYFATIKEKNGDNDKASNLDRPGVWRLNLGVSKGAYLEIFGPPPPRPGKGGVIEGNWDFTEKNTLTPHPIYGWMSWISILNPTEEMWAKCLPLIDDAHSRARSNFEKRLRAKK</sequence>
<feature type="domain" description="DUF6194" evidence="1">
    <location>
        <begin position="14"/>
        <end position="153"/>
    </location>
</feature>
<dbReference type="RefSeq" id="WP_174139788.1">
    <property type="nucleotide sequence ID" value="NZ_JABUFE010000015.1"/>
</dbReference>
<organism evidence="2 3">
    <name type="scientific">Parasulfitobacter algicola</name>
    <dbReference type="NCBI Taxonomy" id="2614809"/>
    <lineage>
        <taxon>Bacteria</taxon>
        <taxon>Pseudomonadati</taxon>
        <taxon>Pseudomonadota</taxon>
        <taxon>Alphaproteobacteria</taxon>
        <taxon>Rhodobacterales</taxon>
        <taxon>Roseobacteraceae</taxon>
        <taxon>Parasulfitobacter</taxon>
    </lineage>
</organism>
<proteinExistence type="predicted"/>